<name>A0AAV5SXR3_9BILA</name>
<dbReference type="Proteomes" id="UP001432027">
    <property type="component" value="Unassembled WGS sequence"/>
</dbReference>
<evidence type="ECO:0000313" key="2">
    <source>
        <dbReference type="Proteomes" id="UP001432027"/>
    </source>
</evidence>
<keyword evidence="2" id="KW-1185">Reference proteome</keyword>
<proteinExistence type="predicted"/>
<dbReference type="EMBL" id="BTSX01000003">
    <property type="protein sequence ID" value="GMS87550.1"/>
    <property type="molecule type" value="Genomic_DNA"/>
</dbReference>
<sequence length="194" mass="20904">NCSECRSCRDITIDDLANCLEGGTCDEKEPLRAEVLTASDPCTCQSLRCANRGWRLAVNGTIVDKVFCKEGHWFTTRGLIASSFVCAKPTSPGIPATPKSLICPVLMPADLDKCEMSVSLSRLPCSAAPSIAEPEVSCPTTQMYLDMGTYRGASGIQLLCDPVQKDWVLKFSPEKTVAMYTAQPPGTPIFVACT</sequence>
<protein>
    <recommendedName>
        <fullName evidence="3">Sushi domain-containing protein</fullName>
    </recommendedName>
</protein>
<comment type="caution">
    <text evidence="1">The sequence shown here is derived from an EMBL/GenBank/DDBJ whole genome shotgun (WGS) entry which is preliminary data.</text>
</comment>
<evidence type="ECO:0008006" key="3">
    <source>
        <dbReference type="Google" id="ProtNLM"/>
    </source>
</evidence>
<feature type="non-terminal residue" evidence="1">
    <location>
        <position position="1"/>
    </location>
</feature>
<accession>A0AAV5SXR3</accession>
<reference evidence="1" key="1">
    <citation type="submission" date="2023-10" db="EMBL/GenBank/DDBJ databases">
        <title>Genome assembly of Pristionchus species.</title>
        <authorList>
            <person name="Yoshida K."/>
            <person name="Sommer R.J."/>
        </authorList>
    </citation>
    <scope>NUCLEOTIDE SEQUENCE</scope>
    <source>
        <strain evidence="1">RS0144</strain>
    </source>
</reference>
<feature type="non-terminal residue" evidence="1">
    <location>
        <position position="194"/>
    </location>
</feature>
<organism evidence="1 2">
    <name type="scientific">Pristionchus entomophagus</name>
    <dbReference type="NCBI Taxonomy" id="358040"/>
    <lineage>
        <taxon>Eukaryota</taxon>
        <taxon>Metazoa</taxon>
        <taxon>Ecdysozoa</taxon>
        <taxon>Nematoda</taxon>
        <taxon>Chromadorea</taxon>
        <taxon>Rhabditida</taxon>
        <taxon>Rhabditina</taxon>
        <taxon>Diplogasteromorpha</taxon>
        <taxon>Diplogasteroidea</taxon>
        <taxon>Neodiplogasteridae</taxon>
        <taxon>Pristionchus</taxon>
    </lineage>
</organism>
<gene>
    <name evidence="1" type="ORF">PENTCL1PPCAC_9726</name>
</gene>
<dbReference type="AlphaFoldDB" id="A0AAV5SXR3"/>
<evidence type="ECO:0000313" key="1">
    <source>
        <dbReference type="EMBL" id="GMS87550.1"/>
    </source>
</evidence>